<dbReference type="PANTHER" id="PTHR13992">
    <property type="entry name" value="NUCLEAR RECEPTOR CO-REPRESSOR RELATED NCOR"/>
    <property type="match status" value="1"/>
</dbReference>
<feature type="compositionally biased region" description="Basic and acidic residues" evidence="1">
    <location>
        <begin position="489"/>
        <end position="504"/>
    </location>
</feature>
<dbReference type="GO" id="GO:0034967">
    <property type="term" value="C:Set3 complex"/>
    <property type="evidence" value="ECO:0007669"/>
    <property type="project" value="TreeGrafter"/>
</dbReference>
<feature type="compositionally biased region" description="Polar residues" evidence="1">
    <location>
        <begin position="126"/>
        <end position="135"/>
    </location>
</feature>
<dbReference type="InterPro" id="IPR017884">
    <property type="entry name" value="SANT_dom"/>
</dbReference>
<feature type="region of interest" description="Disordered" evidence="1">
    <location>
        <begin position="1"/>
        <end position="98"/>
    </location>
</feature>
<feature type="region of interest" description="Disordered" evidence="1">
    <location>
        <begin position="243"/>
        <end position="267"/>
    </location>
</feature>
<dbReference type="GO" id="GO:0006357">
    <property type="term" value="P:regulation of transcription by RNA polymerase II"/>
    <property type="evidence" value="ECO:0007669"/>
    <property type="project" value="TreeGrafter"/>
</dbReference>
<feature type="compositionally biased region" description="Low complexity" evidence="1">
    <location>
        <begin position="244"/>
        <end position="255"/>
    </location>
</feature>
<evidence type="ECO:0000256" key="1">
    <source>
        <dbReference type="SAM" id="MobiDB-lite"/>
    </source>
</evidence>
<feature type="domain" description="SANT" evidence="3">
    <location>
        <begin position="585"/>
        <end position="637"/>
    </location>
</feature>
<dbReference type="EMBL" id="NHMM01000001">
    <property type="protein sequence ID" value="OUT24049.1"/>
    <property type="molecule type" value="Genomic_DNA"/>
</dbReference>
<dbReference type="CDD" id="cd00167">
    <property type="entry name" value="SANT"/>
    <property type="match status" value="2"/>
</dbReference>
<feature type="compositionally biased region" description="Polar residues" evidence="1">
    <location>
        <begin position="1124"/>
        <end position="1134"/>
    </location>
</feature>
<dbReference type="Pfam" id="PF00249">
    <property type="entry name" value="Myb_DNA-binding"/>
    <property type="match status" value="2"/>
</dbReference>
<feature type="region of interest" description="Disordered" evidence="1">
    <location>
        <begin position="489"/>
        <end position="517"/>
    </location>
</feature>
<dbReference type="PROSITE" id="PS50090">
    <property type="entry name" value="MYB_LIKE"/>
    <property type="match status" value="1"/>
</dbReference>
<accession>A0A1Z8JTZ8</accession>
<evidence type="ECO:0000259" key="2">
    <source>
        <dbReference type="PROSITE" id="PS50090"/>
    </source>
</evidence>
<feature type="compositionally biased region" description="Polar residues" evidence="1">
    <location>
        <begin position="1106"/>
        <end position="1117"/>
    </location>
</feature>
<name>A0A1Z8JTZ8_PICKU</name>
<dbReference type="InterPro" id="IPR001005">
    <property type="entry name" value="SANT/Myb"/>
</dbReference>
<feature type="compositionally biased region" description="Basic residues" evidence="1">
    <location>
        <begin position="645"/>
        <end position="660"/>
    </location>
</feature>
<organism evidence="4 5">
    <name type="scientific">Pichia kudriavzevii</name>
    <name type="common">Yeast</name>
    <name type="synonym">Issatchenkia orientalis</name>
    <dbReference type="NCBI Taxonomy" id="4909"/>
    <lineage>
        <taxon>Eukaryota</taxon>
        <taxon>Fungi</taxon>
        <taxon>Dikarya</taxon>
        <taxon>Ascomycota</taxon>
        <taxon>Saccharomycotina</taxon>
        <taxon>Pichiomycetes</taxon>
        <taxon>Pichiales</taxon>
        <taxon>Pichiaceae</taxon>
        <taxon>Pichia</taxon>
    </lineage>
</organism>
<proteinExistence type="predicted"/>
<feature type="compositionally biased region" description="Polar residues" evidence="1">
    <location>
        <begin position="326"/>
        <end position="335"/>
    </location>
</feature>
<dbReference type="InterPro" id="IPR051571">
    <property type="entry name" value="N-CoR_corepressor"/>
</dbReference>
<feature type="compositionally biased region" description="Basic and acidic residues" evidence="1">
    <location>
        <begin position="288"/>
        <end position="302"/>
    </location>
</feature>
<feature type="domain" description="Myb-like" evidence="2">
    <location>
        <begin position="819"/>
        <end position="869"/>
    </location>
</feature>
<dbReference type="VEuPathDB" id="FungiDB:C5L36_0C04170"/>
<comment type="caution">
    <text evidence="4">The sequence shown here is derived from an EMBL/GenBank/DDBJ whole genome shotgun (WGS) entry which is preliminary data.</text>
</comment>
<dbReference type="Gene3D" id="1.20.58.1880">
    <property type="match status" value="1"/>
</dbReference>
<dbReference type="AlphaFoldDB" id="A0A1Z8JTZ8"/>
<dbReference type="PROSITE" id="PS51293">
    <property type="entry name" value="SANT"/>
    <property type="match status" value="1"/>
</dbReference>
<feature type="region of interest" description="Disordered" evidence="1">
    <location>
        <begin position="119"/>
        <end position="142"/>
    </location>
</feature>
<feature type="compositionally biased region" description="Basic and acidic residues" evidence="1">
    <location>
        <begin position="336"/>
        <end position="364"/>
    </location>
</feature>
<feature type="region of interest" description="Disordered" evidence="1">
    <location>
        <begin position="774"/>
        <end position="800"/>
    </location>
</feature>
<sequence length="1149" mass="130599">MPPKHHKGGGGRYYKDEGLRRGGRRYYSQYNNYSSYNSYPTNQSPYLQPSTPSPYFQPSTASNQTQPSTQSPNGQQSANPFSSRRSDTVSLNNVNVPHQDYKSATNNWYYNTSHGKRSNGYLGNRPRSTSTLTTQHSRRGMSGVYREDNQRYPDYNGYSPYTNSHDSYPGKPPFGKGKYHLSNHLDEYRDFNSHRQELERFPSKVESTIPKSEDEQSYEPEVMEREVKREVLYKENGALSKVPTNNEMTETQTENVEGDTTDNPKLTVDDKLALDSRNDNMITDQIKEASVLHEKEPREKENPTLQENLSVPSQEDIASTRLDTAVTEQPVTKNEPSMEKPQDGIKSESSDVHSNLDESSHPEKKKIETTFQTGEDGYPEIEGCIFPMLKNEYRVWELKHHPKSKRIQNLKYLNESKLTRLSQYSFWNKALLVFQQADAFLLFNSLKEIQTDVKKKETKLLEHFVYQNYIWKKAVSFCDKQLEEVYGVPEKEPPKVEEKPEPRSHTSRRSRHHGDSVRTEAEFMEILATLEQERERDPLIKAQYGAAIIPDMIMDPIEKYAMTRVMDSNNLIKDKEAWAKRIITDPIDTFTEVEHERFCELYALHPKKFGRISYEMGGLRTSEDCVLHYYNTKKTTNYKQLVANKNKKNKKKVAKKKKDNKGRAETSTPDTSTVENEVQKQASSVKPDIDESGSEQGNKRKILTIDIPMKQRKVSQDSPINSTGTDSIGIIVPPPKESVTPVTETPKVCAIKKDNLNSSLLDVKSELTETETISHIGTQDSSHHSNIQGTNIDEPHTQSTAETCIEDRKAKKPKKHDEKPHHISSYWSVHDINKFPLLLEQHGSNWERIAAELGTKSSTMVKNYYQRGLVDHPEWQEIVKLKKESDGAKQDNHAIQQDTMSLKGPSMGYFYKPNNGYSSQFPYTATVPQISSHVPSQQVMSSIPVEGTIHNPKLPSLESINDANPVYRPIVVDNFPSISTGIQKLPLPPHQFLTKPPPVHSLPIPSTRNNIMNMSSLLNASAVNDEMNQMAVPIAHGLPHMNTSYHQSQAADGRLNLMNLLNSPTNPRGDEKVPQVPPFVNSQSTFQPSISSMMNPLQQPPILEQHTVSPSQPQMQQEKPLDQVPQQRNAYTGGTSALDALARIAFERK</sequence>
<reference evidence="4 5" key="1">
    <citation type="submission" date="2017-05" db="EMBL/GenBank/DDBJ databases">
        <title>The Genome Sequence of Candida krusei Ckrusei653.</title>
        <authorList>
            <person name="Cuomo C."/>
            <person name="Forche A."/>
            <person name="Young S."/>
            <person name="Abouelleil A."/>
            <person name="Cao P."/>
            <person name="Chapman S."/>
            <person name="Cusick C."/>
            <person name="Shea T."/>
            <person name="Nusbaum C."/>
            <person name="Birren B."/>
        </authorList>
    </citation>
    <scope>NUCLEOTIDE SEQUENCE [LARGE SCALE GENOMIC DNA]</scope>
    <source>
        <strain evidence="4 5">Ckrusei653</strain>
    </source>
</reference>
<dbReference type="SMART" id="SM00717">
    <property type="entry name" value="SANT"/>
    <property type="match status" value="2"/>
</dbReference>
<feature type="region of interest" description="Disordered" evidence="1">
    <location>
        <begin position="642"/>
        <end position="743"/>
    </location>
</feature>
<feature type="compositionally biased region" description="Polar residues" evidence="1">
    <location>
        <begin position="716"/>
        <end position="726"/>
    </location>
</feature>
<gene>
    <name evidence="4" type="ORF">CAS74_000432</name>
</gene>
<evidence type="ECO:0000313" key="5">
    <source>
        <dbReference type="Proteomes" id="UP000195871"/>
    </source>
</evidence>
<evidence type="ECO:0000313" key="4">
    <source>
        <dbReference type="EMBL" id="OUT24049.1"/>
    </source>
</evidence>
<evidence type="ECO:0000259" key="3">
    <source>
        <dbReference type="PROSITE" id="PS51293"/>
    </source>
</evidence>
<dbReference type="Proteomes" id="UP000195871">
    <property type="component" value="Unassembled WGS sequence"/>
</dbReference>
<protein>
    <recommendedName>
        <fullName evidence="6">DNA-binding protein SNT1</fullName>
    </recommendedName>
</protein>
<feature type="compositionally biased region" description="Polar residues" evidence="1">
    <location>
        <begin position="47"/>
        <end position="98"/>
    </location>
</feature>
<feature type="compositionally biased region" description="Low complexity" evidence="1">
    <location>
        <begin position="26"/>
        <end position="46"/>
    </location>
</feature>
<dbReference type="PANTHER" id="PTHR13992:SF39">
    <property type="entry name" value="SMRTER, ISOFORM G"/>
    <property type="match status" value="1"/>
</dbReference>
<feature type="region of interest" description="Disordered" evidence="1">
    <location>
        <begin position="200"/>
        <end position="223"/>
    </location>
</feature>
<feature type="region of interest" description="Disordered" evidence="1">
    <location>
        <begin position="288"/>
        <end position="364"/>
    </location>
</feature>
<feature type="region of interest" description="Disordered" evidence="1">
    <location>
        <begin position="1102"/>
        <end position="1134"/>
    </location>
</feature>
<feature type="compositionally biased region" description="Polar residues" evidence="1">
    <location>
        <begin position="303"/>
        <end position="317"/>
    </location>
</feature>
<dbReference type="SUPFAM" id="SSF46689">
    <property type="entry name" value="Homeodomain-like"/>
    <property type="match status" value="2"/>
</dbReference>
<evidence type="ECO:0008006" key="6">
    <source>
        <dbReference type="Google" id="ProtNLM"/>
    </source>
</evidence>
<dbReference type="InterPro" id="IPR009057">
    <property type="entry name" value="Homeodomain-like_sf"/>
</dbReference>
<dbReference type="Gene3D" id="1.10.10.60">
    <property type="entry name" value="Homeodomain-like"/>
    <property type="match status" value="1"/>
</dbReference>
<feature type="compositionally biased region" description="Polar residues" evidence="1">
    <location>
        <begin position="665"/>
        <end position="684"/>
    </location>
</feature>